<dbReference type="EMBL" id="JBHTKJ010000044">
    <property type="protein sequence ID" value="MFD1039701.1"/>
    <property type="molecule type" value="Genomic_DNA"/>
</dbReference>
<feature type="transmembrane region" description="Helical" evidence="1">
    <location>
        <begin position="57"/>
        <end position="75"/>
    </location>
</feature>
<name>A0ABW3LQS3_9BACI</name>
<organism evidence="2 3">
    <name type="scientific">Virgibacillus byunsanensis</name>
    <dbReference type="NCBI Taxonomy" id="570945"/>
    <lineage>
        <taxon>Bacteria</taxon>
        <taxon>Bacillati</taxon>
        <taxon>Bacillota</taxon>
        <taxon>Bacilli</taxon>
        <taxon>Bacillales</taxon>
        <taxon>Bacillaceae</taxon>
        <taxon>Virgibacillus</taxon>
    </lineage>
</organism>
<keyword evidence="1" id="KW-1133">Transmembrane helix</keyword>
<sequence length="132" mass="15433">MFSFRGDAHKLYVTLREQKGPNKKLEETADIKGFYETLDSDTLQLVHYRMIKEKNGVGIILIYVTSIPWLLFLFSNKMQDVLFKNGIMLGSIFILIYLVLLTISVIFHFKEKAWSAFHTEIINDILKERDNT</sequence>
<protein>
    <recommendedName>
        <fullName evidence="4">DUF485 domain-containing protein</fullName>
    </recommendedName>
</protein>
<proteinExistence type="predicted"/>
<comment type="caution">
    <text evidence="2">The sequence shown here is derived from an EMBL/GenBank/DDBJ whole genome shotgun (WGS) entry which is preliminary data.</text>
</comment>
<dbReference type="Proteomes" id="UP001597040">
    <property type="component" value="Unassembled WGS sequence"/>
</dbReference>
<evidence type="ECO:0000313" key="3">
    <source>
        <dbReference type="Proteomes" id="UP001597040"/>
    </source>
</evidence>
<keyword evidence="1" id="KW-0812">Transmembrane</keyword>
<evidence type="ECO:0008006" key="4">
    <source>
        <dbReference type="Google" id="ProtNLM"/>
    </source>
</evidence>
<keyword evidence="3" id="KW-1185">Reference proteome</keyword>
<keyword evidence="1" id="KW-0472">Membrane</keyword>
<accession>A0ABW3LQS3</accession>
<reference evidence="3" key="1">
    <citation type="journal article" date="2019" name="Int. J. Syst. Evol. Microbiol.">
        <title>The Global Catalogue of Microorganisms (GCM) 10K type strain sequencing project: providing services to taxonomists for standard genome sequencing and annotation.</title>
        <authorList>
            <consortium name="The Broad Institute Genomics Platform"/>
            <consortium name="The Broad Institute Genome Sequencing Center for Infectious Disease"/>
            <person name="Wu L."/>
            <person name="Ma J."/>
        </authorList>
    </citation>
    <scope>NUCLEOTIDE SEQUENCE [LARGE SCALE GENOMIC DNA]</scope>
    <source>
        <strain evidence="3">CCUG 56754</strain>
    </source>
</reference>
<evidence type="ECO:0000256" key="1">
    <source>
        <dbReference type="SAM" id="Phobius"/>
    </source>
</evidence>
<evidence type="ECO:0000313" key="2">
    <source>
        <dbReference type="EMBL" id="MFD1039701.1"/>
    </source>
</evidence>
<gene>
    <name evidence="2" type="ORF">ACFQ3N_15035</name>
</gene>
<feature type="transmembrane region" description="Helical" evidence="1">
    <location>
        <begin position="87"/>
        <end position="109"/>
    </location>
</feature>
<dbReference type="RefSeq" id="WP_390363359.1">
    <property type="nucleotide sequence ID" value="NZ_JBHTKJ010000044.1"/>
</dbReference>